<name>A0A067PU83_9AGAM</name>
<dbReference type="InterPro" id="IPR036416">
    <property type="entry name" value="Pept_tRNA_hydro_sf"/>
</dbReference>
<organism evidence="6 7">
    <name type="scientific">Jaapia argillacea MUCL 33604</name>
    <dbReference type="NCBI Taxonomy" id="933084"/>
    <lineage>
        <taxon>Eukaryota</taxon>
        <taxon>Fungi</taxon>
        <taxon>Dikarya</taxon>
        <taxon>Basidiomycota</taxon>
        <taxon>Agaricomycotina</taxon>
        <taxon>Agaricomycetes</taxon>
        <taxon>Agaricomycetidae</taxon>
        <taxon>Jaapiales</taxon>
        <taxon>Jaapiaceae</taxon>
        <taxon>Jaapia</taxon>
    </lineage>
</organism>
<proteinExistence type="inferred from homology"/>
<dbReference type="InterPro" id="IPR001328">
    <property type="entry name" value="Pept_tRNA_hydro"/>
</dbReference>
<evidence type="ECO:0000256" key="5">
    <source>
        <dbReference type="ARBA" id="ARBA00038063"/>
    </source>
</evidence>
<gene>
    <name evidence="6" type="ORF">JAAARDRAFT_58018</name>
</gene>
<evidence type="ECO:0000313" key="7">
    <source>
        <dbReference type="Proteomes" id="UP000027265"/>
    </source>
</evidence>
<evidence type="ECO:0000256" key="2">
    <source>
        <dbReference type="ARBA" id="ARBA00022555"/>
    </source>
</evidence>
<dbReference type="PANTHER" id="PTHR17224:SF1">
    <property type="entry name" value="PEPTIDYL-TRNA HYDROLASE"/>
    <property type="match status" value="1"/>
</dbReference>
<evidence type="ECO:0000313" key="6">
    <source>
        <dbReference type="EMBL" id="KDQ57395.1"/>
    </source>
</evidence>
<evidence type="ECO:0000256" key="1">
    <source>
        <dbReference type="ARBA" id="ARBA00013260"/>
    </source>
</evidence>
<dbReference type="HOGENOM" id="CLU_062456_2_3_1"/>
<dbReference type="SUPFAM" id="SSF53178">
    <property type="entry name" value="Peptidyl-tRNA hydrolase-like"/>
    <property type="match status" value="1"/>
</dbReference>
<dbReference type="NCBIfam" id="TIGR00447">
    <property type="entry name" value="pth"/>
    <property type="match status" value="1"/>
</dbReference>
<dbReference type="GO" id="GO:0000049">
    <property type="term" value="F:tRNA binding"/>
    <property type="evidence" value="ECO:0007669"/>
    <property type="project" value="UniProtKB-KW"/>
</dbReference>
<evidence type="ECO:0000256" key="4">
    <source>
        <dbReference type="ARBA" id="ARBA00022884"/>
    </source>
</evidence>
<dbReference type="FunCoup" id="A0A067PU83">
    <property type="interactions" value="137"/>
</dbReference>
<dbReference type="STRING" id="933084.A0A067PU83"/>
<dbReference type="Gene3D" id="3.40.50.1470">
    <property type="entry name" value="Peptidyl-tRNA hydrolase"/>
    <property type="match status" value="1"/>
</dbReference>
<dbReference type="GO" id="GO:0004045">
    <property type="term" value="F:peptidyl-tRNA hydrolase activity"/>
    <property type="evidence" value="ECO:0007669"/>
    <property type="project" value="UniProtKB-EC"/>
</dbReference>
<dbReference type="PROSITE" id="PS01196">
    <property type="entry name" value="PEPT_TRNA_HYDROL_2"/>
    <property type="match status" value="1"/>
</dbReference>
<keyword evidence="4" id="KW-0694">RNA-binding</keyword>
<dbReference type="Proteomes" id="UP000027265">
    <property type="component" value="Unassembled WGS sequence"/>
</dbReference>
<dbReference type="InterPro" id="IPR018171">
    <property type="entry name" value="Pept_tRNA_hydro_CS"/>
</dbReference>
<accession>A0A067PU83</accession>
<dbReference type="OrthoDB" id="1711136at2759"/>
<dbReference type="EMBL" id="KL197719">
    <property type="protein sequence ID" value="KDQ57395.1"/>
    <property type="molecule type" value="Genomic_DNA"/>
</dbReference>
<dbReference type="EC" id="3.1.1.29" evidence="1"/>
<evidence type="ECO:0000256" key="3">
    <source>
        <dbReference type="ARBA" id="ARBA00022801"/>
    </source>
</evidence>
<dbReference type="AlphaFoldDB" id="A0A067PU83"/>
<dbReference type="PANTHER" id="PTHR17224">
    <property type="entry name" value="PEPTIDYL-TRNA HYDROLASE"/>
    <property type="match status" value="1"/>
</dbReference>
<dbReference type="InParanoid" id="A0A067PU83"/>
<keyword evidence="3" id="KW-0378">Hydrolase</keyword>
<dbReference type="Pfam" id="PF01195">
    <property type="entry name" value="Pept_tRNA_hydro"/>
    <property type="match status" value="1"/>
</dbReference>
<keyword evidence="2" id="KW-0820">tRNA-binding</keyword>
<sequence>MVVATPQILIAGLGNLPFPSTRHSVGHLIIDALASRLGITLVNDRSLGGYFGSSNVYFGVHSVKVSLFKPKALMNISGSQVASALSKTSPTRSPTSLILIHDSLSHKPLTISPKLSGSANGHNGVKSVISALGNQQGFWRLRVGIGKNEGVDAAEYVLSKLSREEREFWGRGEGVDLVWKEVEKIMGKSFGSG</sequence>
<protein>
    <recommendedName>
        <fullName evidence="1">peptidyl-tRNA hydrolase</fullName>
        <ecNumber evidence="1">3.1.1.29</ecNumber>
    </recommendedName>
</protein>
<reference evidence="7" key="1">
    <citation type="journal article" date="2014" name="Proc. Natl. Acad. Sci. U.S.A.">
        <title>Extensive sampling of basidiomycete genomes demonstrates inadequacy of the white-rot/brown-rot paradigm for wood decay fungi.</title>
        <authorList>
            <person name="Riley R."/>
            <person name="Salamov A.A."/>
            <person name="Brown D.W."/>
            <person name="Nagy L.G."/>
            <person name="Floudas D."/>
            <person name="Held B.W."/>
            <person name="Levasseur A."/>
            <person name="Lombard V."/>
            <person name="Morin E."/>
            <person name="Otillar R."/>
            <person name="Lindquist E.A."/>
            <person name="Sun H."/>
            <person name="LaButti K.M."/>
            <person name="Schmutz J."/>
            <person name="Jabbour D."/>
            <person name="Luo H."/>
            <person name="Baker S.E."/>
            <person name="Pisabarro A.G."/>
            <person name="Walton J.D."/>
            <person name="Blanchette R.A."/>
            <person name="Henrissat B."/>
            <person name="Martin F."/>
            <person name="Cullen D."/>
            <person name="Hibbett D.S."/>
            <person name="Grigoriev I.V."/>
        </authorList>
    </citation>
    <scope>NUCLEOTIDE SEQUENCE [LARGE SCALE GENOMIC DNA]</scope>
    <source>
        <strain evidence="7">MUCL 33604</strain>
    </source>
</reference>
<keyword evidence="7" id="KW-1185">Reference proteome</keyword>
<comment type="similarity">
    <text evidence="5">Belongs to the PTH family.</text>
</comment>